<comment type="cofactor">
    <cofactor evidence="1">
        <name>FAD</name>
        <dbReference type="ChEBI" id="CHEBI:57692"/>
    </cofactor>
</comment>
<dbReference type="InterPro" id="IPR039261">
    <property type="entry name" value="FNR_nucleotide-bd"/>
</dbReference>
<reference evidence="11 12" key="1">
    <citation type="journal article" date="2017" name="ISME J.">
        <title>An acid-tolerant ammonia-oxidizing ?-proteobacterium from soil.</title>
        <authorList>
            <person name="Hayatsu M."/>
            <person name="Tago K."/>
            <person name="Uchiyama I."/>
            <person name="Toyoda A."/>
            <person name="Wang Y."/>
            <person name="Shimomura Y."/>
            <person name="Okubo T."/>
            <person name="Kurisu F."/>
            <person name="Hirono Y."/>
            <person name="Nonaka K."/>
            <person name="Akiyama H."/>
            <person name="Itoh T."/>
            <person name="Takami H."/>
        </authorList>
    </citation>
    <scope>NUCLEOTIDE SEQUENCE [LARGE SCALE GENOMIC DNA]</scope>
    <source>
        <strain evidence="11 12">TAO100</strain>
    </source>
</reference>
<keyword evidence="8" id="KW-0560">Oxidoreductase</keyword>
<dbReference type="Gene3D" id="3.40.50.80">
    <property type="entry name" value="Nucleotide-binding domain of ferredoxin-NADP reductase (FNR) module"/>
    <property type="match status" value="1"/>
</dbReference>
<evidence type="ECO:0000313" key="11">
    <source>
        <dbReference type="EMBL" id="BAW80257.1"/>
    </source>
</evidence>
<dbReference type="PANTHER" id="PTHR47878">
    <property type="entry name" value="OXIDOREDUCTASE FAD/NAD(P)-BINDING DOMAIN PROTEIN"/>
    <property type="match status" value="1"/>
</dbReference>
<evidence type="ECO:0000256" key="9">
    <source>
        <dbReference type="ARBA" id="ARBA00047776"/>
    </source>
</evidence>
<dbReference type="SUPFAM" id="SSF63380">
    <property type="entry name" value="Riboflavin synthase domain-like"/>
    <property type="match status" value="1"/>
</dbReference>
<evidence type="ECO:0000256" key="5">
    <source>
        <dbReference type="ARBA" id="ARBA00022741"/>
    </source>
</evidence>
<dbReference type="InterPro" id="IPR051930">
    <property type="entry name" value="FNR_type-1"/>
</dbReference>
<sequence length="277" mass="31478">MIALDNTSGKINFMATISTLEIENTESLVDTSKWVEGQVIANHHWTRWLYSLQVEATEVTFEAGQFGRLGLIINGEFVTRSYSFVNPPNKPHLEFYSIIVSEGSLSPRLAELKSGDKVWLFRKAAGFLVLSQIQTTDTLWMLSTGTAIGPFLSILQTQEPWQRYSKIVLAHSVRTSEELVYQDLIQILYKQYPDQFIMVPLVSREECEGAIYGRITTSITDGRMAQYTGLTIDEKLSQVMICGNPDMVRDTTALLKEKGLTENRRRHPGQISVEKYW</sequence>
<dbReference type="Proteomes" id="UP000243679">
    <property type="component" value="Chromosome"/>
</dbReference>
<name>A0A1Q2SMC2_9GAMM</name>
<evidence type="ECO:0000256" key="2">
    <source>
        <dbReference type="ARBA" id="ARBA00008312"/>
    </source>
</evidence>
<evidence type="ECO:0000256" key="3">
    <source>
        <dbReference type="ARBA" id="ARBA00013223"/>
    </source>
</evidence>
<evidence type="ECO:0000313" key="12">
    <source>
        <dbReference type="Proteomes" id="UP000243679"/>
    </source>
</evidence>
<evidence type="ECO:0000259" key="10">
    <source>
        <dbReference type="PROSITE" id="PS51384"/>
    </source>
</evidence>
<comment type="catalytic activity">
    <reaction evidence="9">
        <text>2 reduced [2Fe-2S]-[ferredoxin] + NADP(+) + H(+) = 2 oxidized [2Fe-2S]-[ferredoxin] + NADPH</text>
        <dbReference type="Rhea" id="RHEA:20125"/>
        <dbReference type="Rhea" id="RHEA-COMP:10000"/>
        <dbReference type="Rhea" id="RHEA-COMP:10001"/>
        <dbReference type="ChEBI" id="CHEBI:15378"/>
        <dbReference type="ChEBI" id="CHEBI:33737"/>
        <dbReference type="ChEBI" id="CHEBI:33738"/>
        <dbReference type="ChEBI" id="CHEBI:57783"/>
        <dbReference type="ChEBI" id="CHEBI:58349"/>
        <dbReference type="EC" id="1.18.1.2"/>
    </reaction>
</comment>
<dbReference type="GO" id="GO:0042167">
    <property type="term" value="P:heme catabolic process"/>
    <property type="evidence" value="ECO:0007669"/>
    <property type="project" value="TreeGrafter"/>
</dbReference>
<dbReference type="GO" id="GO:0004324">
    <property type="term" value="F:ferredoxin-NADP+ reductase activity"/>
    <property type="evidence" value="ECO:0007669"/>
    <property type="project" value="UniProtKB-EC"/>
</dbReference>
<dbReference type="PROSITE" id="PS51384">
    <property type="entry name" value="FAD_FR"/>
    <property type="match status" value="1"/>
</dbReference>
<evidence type="ECO:0000256" key="7">
    <source>
        <dbReference type="ARBA" id="ARBA00022857"/>
    </source>
</evidence>
<dbReference type="InterPro" id="IPR001433">
    <property type="entry name" value="OxRdtase_FAD/NAD-bd"/>
</dbReference>
<comment type="similarity">
    <text evidence="2">Belongs to the ferredoxin--NADP reductase type 1 family.</text>
</comment>
<protein>
    <recommendedName>
        <fullName evidence="3">ferredoxin--NADP(+) reductase</fullName>
        <ecNumber evidence="3">1.18.1.2</ecNumber>
    </recommendedName>
</protein>
<evidence type="ECO:0000256" key="6">
    <source>
        <dbReference type="ARBA" id="ARBA00022827"/>
    </source>
</evidence>
<keyword evidence="6" id="KW-0274">FAD</keyword>
<evidence type="ECO:0000256" key="8">
    <source>
        <dbReference type="ARBA" id="ARBA00023002"/>
    </source>
</evidence>
<gene>
    <name evidence="11" type="ORF">TAO_0887</name>
</gene>
<dbReference type="InterPro" id="IPR017927">
    <property type="entry name" value="FAD-bd_FR_type"/>
</dbReference>
<keyword evidence="7" id="KW-0521">NADP</keyword>
<evidence type="ECO:0000256" key="1">
    <source>
        <dbReference type="ARBA" id="ARBA00001974"/>
    </source>
</evidence>
<dbReference type="SUPFAM" id="SSF52343">
    <property type="entry name" value="Ferredoxin reductase-like, C-terminal NADP-linked domain"/>
    <property type="match status" value="1"/>
</dbReference>
<dbReference type="InterPro" id="IPR033892">
    <property type="entry name" value="FNR_bac"/>
</dbReference>
<evidence type="ECO:0000256" key="4">
    <source>
        <dbReference type="ARBA" id="ARBA00022630"/>
    </source>
</evidence>
<dbReference type="EC" id="1.18.1.2" evidence="3"/>
<dbReference type="PANTHER" id="PTHR47878:SF1">
    <property type="entry name" value="FLAVODOXIN_FERREDOXIN--NADP REDUCTASE"/>
    <property type="match status" value="1"/>
</dbReference>
<accession>A0A1Q2SMC2</accession>
<organism evidence="11 12">
    <name type="scientific">Candidatus Nitrosoglobus terrae</name>
    <dbReference type="NCBI Taxonomy" id="1630141"/>
    <lineage>
        <taxon>Bacteria</taxon>
        <taxon>Pseudomonadati</taxon>
        <taxon>Pseudomonadota</taxon>
        <taxon>Gammaproteobacteria</taxon>
        <taxon>Chromatiales</taxon>
        <taxon>Chromatiaceae</taxon>
        <taxon>Candidatus Nitrosoglobus</taxon>
    </lineage>
</organism>
<dbReference type="EMBL" id="AP014836">
    <property type="protein sequence ID" value="BAW80257.1"/>
    <property type="molecule type" value="Genomic_DNA"/>
</dbReference>
<dbReference type="InterPro" id="IPR017938">
    <property type="entry name" value="Riboflavin_synthase-like_b-brl"/>
</dbReference>
<dbReference type="KEGG" id="ntt:TAO_0887"/>
<dbReference type="Gene3D" id="2.40.30.10">
    <property type="entry name" value="Translation factors"/>
    <property type="match status" value="1"/>
</dbReference>
<keyword evidence="5" id="KW-0547">Nucleotide-binding</keyword>
<feature type="domain" description="FAD-binding FR-type" evidence="10">
    <location>
        <begin position="32"/>
        <end position="131"/>
    </location>
</feature>
<dbReference type="GO" id="GO:0034599">
    <property type="term" value="P:cellular response to oxidative stress"/>
    <property type="evidence" value="ECO:0007669"/>
    <property type="project" value="TreeGrafter"/>
</dbReference>
<dbReference type="GO" id="GO:0000166">
    <property type="term" value="F:nucleotide binding"/>
    <property type="evidence" value="ECO:0007669"/>
    <property type="project" value="UniProtKB-KW"/>
</dbReference>
<dbReference type="AlphaFoldDB" id="A0A1Q2SMC2"/>
<dbReference type="CDD" id="cd06195">
    <property type="entry name" value="FNR1"/>
    <property type="match status" value="1"/>
</dbReference>
<dbReference type="Pfam" id="PF00175">
    <property type="entry name" value="NAD_binding_1"/>
    <property type="match status" value="1"/>
</dbReference>
<keyword evidence="4" id="KW-0285">Flavoprotein</keyword>
<proteinExistence type="inferred from homology"/>
<keyword evidence="12" id="KW-1185">Reference proteome</keyword>